<dbReference type="SUPFAM" id="SSF55874">
    <property type="entry name" value="ATPase domain of HSP90 chaperone/DNA topoisomerase II/histidine kinase"/>
    <property type="match status" value="1"/>
</dbReference>
<proteinExistence type="predicted"/>
<dbReference type="EMBL" id="JACHXA010000004">
    <property type="protein sequence ID" value="MBB3065367.1"/>
    <property type="molecule type" value="Genomic_DNA"/>
</dbReference>
<dbReference type="InterPro" id="IPR000700">
    <property type="entry name" value="PAS-assoc_C"/>
</dbReference>
<dbReference type="InterPro" id="IPR001610">
    <property type="entry name" value="PAC"/>
</dbReference>
<evidence type="ECO:0000256" key="3">
    <source>
        <dbReference type="ARBA" id="ARBA00022553"/>
    </source>
</evidence>
<dbReference type="CDD" id="cd00082">
    <property type="entry name" value="HisKA"/>
    <property type="match status" value="1"/>
</dbReference>
<dbReference type="PROSITE" id="PS50112">
    <property type="entry name" value="PAS"/>
    <property type="match status" value="2"/>
</dbReference>
<dbReference type="CDD" id="cd00130">
    <property type="entry name" value="PAS"/>
    <property type="match status" value="2"/>
</dbReference>
<protein>
    <recommendedName>
        <fullName evidence="2">histidine kinase</fullName>
        <ecNumber evidence="2">2.7.13.3</ecNumber>
    </recommendedName>
</protein>
<evidence type="ECO:0000256" key="4">
    <source>
        <dbReference type="PROSITE-ProRule" id="PRU00169"/>
    </source>
</evidence>
<dbReference type="PROSITE" id="PS50113">
    <property type="entry name" value="PAC"/>
    <property type="match status" value="2"/>
</dbReference>
<dbReference type="SMART" id="SM00086">
    <property type="entry name" value="PAC"/>
    <property type="match status" value="2"/>
</dbReference>
<dbReference type="PANTHER" id="PTHR43065">
    <property type="entry name" value="SENSOR HISTIDINE KINASE"/>
    <property type="match status" value="1"/>
</dbReference>
<dbReference type="InterPro" id="IPR004358">
    <property type="entry name" value="Sig_transdc_His_kin-like_C"/>
</dbReference>
<dbReference type="AlphaFoldDB" id="A0A839SR62"/>
<dbReference type="Gene3D" id="1.10.287.130">
    <property type="match status" value="1"/>
</dbReference>
<dbReference type="SUPFAM" id="SSF55785">
    <property type="entry name" value="PYP-like sensor domain (PAS domain)"/>
    <property type="match status" value="2"/>
</dbReference>
<feature type="domain" description="PAS" evidence="7">
    <location>
        <begin position="140"/>
        <end position="192"/>
    </location>
</feature>
<keyword evidence="3 4" id="KW-0597">Phosphoprotein</keyword>
<dbReference type="SUPFAM" id="SSF47384">
    <property type="entry name" value="Homodimeric domain of signal transducing histidine kinase"/>
    <property type="match status" value="1"/>
</dbReference>
<comment type="caution">
    <text evidence="9">The sequence shown here is derived from an EMBL/GenBank/DDBJ whole genome shotgun (WGS) entry which is preliminary data.</text>
</comment>
<dbReference type="CDD" id="cd00156">
    <property type="entry name" value="REC"/>
    <property type="match status" value="1"/>
</dbReference>
<evidence type="ECO:0000259" key="5">
    <source>
        <dbReference type="PROSITE" id="PS50109"/>
    </source>
</evidence>
<dbReference type="InterPro" id="IPR001789">
    <property type="entry name" value="Sig_transdc_resp-reg_receiver"/>
</dbReference>
<dbReference type="InterPro" id="IPR035965">
    <property type="entry name" value="PAS-like_dom_sf"/>
</dbReference>
<dbReference type="SMART" id="SM00448">
    <property type="entry name" value="REC"/>
    <property type="match status" value="2"/>
</dbReference>
<evidence type="ECO:0000259" key="7">
    <source>
        <dbReference type="PROSITE" id="PS50112"/>
    </source>
</evidence>
<dbReference type="InterPro" id="IPR036097">
    <property type="entry name" value="HisK_dim/P_sf"/>
</dbReference>
<dbReference type="Gene3D" id="3.30.565.10">
    <property type="entry name" value="Histidine kinase-like ATPase, C-terminal domain"/>
    <property type="match status" value="1"/>
</dbReference>
<feature type="domain" description="Response regulatory" evidence="6">
    <location>
        <begin position="648"/>
        <end position="764"/>
    </location>
</feature>
<feature type="domain" description="PAC" evidence="8">
    <location>
        <begin position="219"/>
        <end position="269"/>
    </location>
</feature>
<accession>A0A839SR62</accession>
<dbReference type="SUPFAM" id="SSF52172">
    <property type="entry name" value="CheY-like"/>
    <property type="match status" value="2"/>
</dbReference>
<name>A0A839SR62_9PROT</name>
<dbReference type="SMART" id="SM00091">
    <property type="entry name" value="PAS"/>
    <property type="match status" value="2"/>
</dbReference>
<dbReference type="Pfam" id="PF02518">
    <property type="entry name" value="HATPase_c"/>
    <property type="match status" value="1"/>
</dbReference>
<feature type="modified residue" description="4-aspartylphosphate" evidence="4">
    <location>
        <position position="57"/>
    </location>
</feature>
<gene>
    <name evidence="9" type="ORF">FHR98_001654</name>
</gene>
<evidence type="ECO:0000313" key="9">
    <source>
        <dbReference type="EMBL" id="MBB3065367.1"/>
    </source>
</evidence>
<dbReference type="InterPro" id="IPR005467">
    <property type="entry name" value="His_kinase_dom"/>
</dbReference>
<dbReference type="EC" id="2.7.13.3" evidence="2"/>
<dbReference type="SMART" id="SM00388">
    <property type="entry name" value="HisKA"/>
    <property type="match status" value="1"/>
</dbReference>
<dbReference type="NCBIfam" id="TIGR00229">
    <property type="entry name" value="sensory_box"/>
    <property type="match status" value="2"/>
</dbReference>
<dbReference type="InterPro" id="IPR011006">
    <property type="entry name" value="CheY-like_superfamily"/>
</dbReference>
<dbReference type="Gene3D" id="3.30.450.20">
    <property type="entry name" value="PAS domain"/>
    <property type="match status" value="2"/>
</dbReference>
<dbReference type="GO" id="GO:0000155">
    <property type="term" value="F:phosphorelay sensor kinase activity"/>
    <property type="evidence" value="ECO:0007669"/>
    <property type="project" value="InterPro"/>
</dbReference>
<feature type="domain" description="PAC" evidence="8">
    <location>
        <begin position="337"/>
        <end position="391"/>
    </location>
</feature>
<dbReference type="InterPro" id="IPR003661">
    <property type="entry name" value="HisK_dim/P_dom"/>
</dbReference>
<dbReference type="Gene3D" id="3.40.50.2300">
    <property type="match status" value="2"/>
</dbReference>
<organism evidence="9 10">
    <name type="scientific">Limibacillus halophilus</name>
    <dbReference type="NCBI Taxonomy" id="1579333"/>
    <lineage>
        <taxon>Bacteria</taxon>
        <taxon>Pseudomonadati</taxon>
        <taxon>Pseudomonadota</taxon>
        <taxon>Alphaproteobacteria</taxon>
        <taxon>Rhodospirillales</taxon>
        <taxon>Rhodovibrionaceae</taxon>
        <taxon>Limibacillus</taxon>
    </lineage>
</organism>
<sequence>MPRPIKILIVEDSTADAALILRELSRGGYETEHRQVAQASTFNEALNENHWDVILCDYTMPGFRGTEALQIARNRGVNTPFIFVSGTIGEETAVAAMRAGAQDYVVKDNLSRLVPAIERELRETEVRKDWERSEKERRAAEGRFHSLLDLAPDAIVATDDTLQITIFNRAAEAMFGFVAEEVVGMTLEHLLPTEWSHEDPLHRAVDFEAIFVTGDGAGGRAEISGRRKDGDTFPAEVSIARLVENGQTGLMLVLRDISERKRAEATLRKLSSAVHHSASLIMITDRDGVIEYANPSLLRKMNFTEEEVVGKKPSIWKSGKTKEATYNQLWKTILAGMDWHGELENKCADGRSILVSATVSPVKDSTGEITNFISIQEDVTETRAIQRQLQQAQKMEAVGQLTGGIAHDFNNLLSIVIANLDSLIERLHSPAALELATEALQGALHGADLTKQMLAFSRSQTLNSVTIDVRTLLESSATMLQRTLGELVDVRIRVPENLWPCVADRSQLETAILNLAINGRDAMPGGGTLTVEASNAFLDEAYAALHAEIRAGNYVKISISDTGCGIPADDLARIIEPFFTTKEPGKGTGLGLSMVHGFAKQSAGHLNVYSELGHGTTVSLYLPRAIDESDGDTESLAAPVGSATGSESILVVDDNPSVRKAAVMQLTELGYQVIEAVDAKSALEIIEANTRVDLLFTDVIMPGGLTGFDLANEASRLQPDIKIILVTGFAEAAFRDQIGLENSVQLLTKPYRKQELALRVRQILDAT</sequence>
<evidence type="ECO:0000259" key="6">
    <source>
        <dbReference type="PROSITE" id="PS50110"/>
    </source>
</evidence>
<reference evidence="9 10" key="1">
    <citation type="submission" date="2020-08" db="EMBL/GenBank/DDBJ databases">
        <title>Genomic Encyclopedia of Type Strains, Phase III (KMG-III): the genomes of soil and plant-associated and newly described type strains.</title>
        <authorList>
            <person name="Whitman W."/>
        </authorList>
    </citation>
    <scope>NUCLEOTIDE SEQUENCE [LARGE SCALE GENOMIC DNA]</scope>
    <source>
        <strain evidence="9 10">CECT 8803</strain>
    </source>
</reference>
<evidence type="ECO:0000256" key="1">
    <source>
        <dbReference type="ARBA" id="ARBA00000085"/>
    </source>
</evidence>
<dbReference type="Pfam" id="PF00072">
    <property type="entry name" value="Response_reg"/>
    <property type="match status" value="2"/>
</dbReference>
<evidence type="ECO:0000313" key="10">
    <source>
        <dbReference type="Proteomes" id="UP000581135"/>
    </source>
</evidence>
<dbReference type="InterPro" id="IPR003594">
    <property type="entry name" value="HATPase_dom"/>
</dbReference>
<dbReference type="PROSITE" id="PS50109">
    <property type="entry name" value="HIS_KIN"/>
    <property type="match status" value="1"/>
</dbReference>
<dbReference type="Pfam" id="PF13426">
    <property type="entry name" value="PAS_9"/>
    <property type="match status" value="2"/>
</dbReference>
<feature type="domain" description="Response regulatory" evidence="6">
    <location>
        <begin position="6"/>
        <end position="122"/>
    </location>
</feature>
<dbReference type="SMART" id="SM00387">
    <property type="entry name" value="HATPase_c"/>
    <property type="match status" value="1"/>
</dbReference>
<feature type="domain" description="Histidine kinase" evidence="5">
    <location>
        <begin position="404"/>
        <end position="626"/>
    </location>
</feature>
<dbReference type="RefSeq" id="WP_183416203.1">
    <property type="nucleotide sequence ID" value="NZ_JACHXA010000004.1"/>
</dbReference>
<dbReference type="PANTHER" id="PTHR43065:SF49">
    <property type="entry name" value="HISTIDINE KINASE"/>
    <property type="match status" value="1"/>
</dbReference>
<keyword evidence="10" id="KW-1185">Reference proteome</keyword>
<dbReference type="InterPro" id="IPR000014">
    <property type="entry name" value="PAS"/>
</dbReference>
<feature type="modified residue" description="4-aspartylphosphate" evidence="4">
    <location>
        <position position="698"/>
    </location>
</feature>
<dbReference type="PROSITE" id="PS50110">
    <property type="entry name" value="RESPONSE_REGULATORY"/>
    <property type="match status" value="2"/>
</dbReference>
<dbReference type="PRINTS" id="PR00344">
    <property type="entry name" value="BCTRLSENSOR"/>
</dbReference>
<dbReference type="InterPro" id="IPR036890">
    <property type="entry name" value="HATPase_C_sf"/>
</dbReference>
<evidence type="ECO:0000256" key="2">
    <source>
        <dbReference type="ARBA" id="ARBA00012438"/>
    </source>
</evidence>
<feature type="domain" description="PAS" evidence="7">
    <location>
        <begin position="266"/>
        <end position="311"/>
    </location>
</feature>
<evidence type="ECO:0000259" key="8">
    <source>
        <dbReference type="PROSITE" id="PS50113"/>
    </source>
</evidence>
<comment type="catalytic activity">
    <reaction evidence="1">
        <text>ATP + protein L-histidine = ADP + protein N-phospho-L-histidine.</text>
        <dbReference type="EC" id="2.7.13.3"/>
    </reaction>
</comment>
<dbReference type="Proteomes" id="UP000581135">
    <property type="component" value="Unassembled WGS sequence"/>
</dbReference>